<feature type="transmembrane region" description="Helical" evidence="5">
    <location>
        <begin position="242"/>
        <end position="265"/>
    </location>
</feature>
<feature type="transmembrane region" description="Helical" evidence="5">
    <location>
        <begin position="316"/>
        <end position="336"/>
    </location>
</feature>
<evidence type="ECO:0000256" key="5">
    <source>
        <dbReference type="SAM" id="Phobius"/>
    </source>
</evidence>
<dbReference type="PANTHER" id="PTHR43310:SF1">
    <property type="entry name" value="SULFATE TRANSPORTER YBAR-RELATED"/>
    <property type="match status" value="1"/>
</dbReference>
<dbReference type="CDD" id="cd07042">
    <property type="entry name" value="STAS_SulP_like_sulfate_transporter"/>
    <property type="match status" value="1"/>
</dbReference>
<keyword evidence="2 5" id="KW-0812">Transmembrane</keyword>
<protein>
    <submittedName>
        <fullName evidence="7">SulP family inorganic anion transporter</fullName>
    </submittedName>
</protein>
<keyword evidence="4 5" id="KW-0472">Membrane</keyword>
<feature type="transmembrane region" description="Helical" evidence="5">
    <location>
        <begin position="20"/>
        <end position="51"/>
    </location>
</feature>
<sequence length="521" mass="55903">MFDLITNKDSNVKNDVLSGITVALALVPEAVAFAFVAGVEPMIGLYAAFMMGLITSAIGGRPGMISGATGAMAVVMVALVAEHGVAYLFAAVVLAGILQILCGVFKLGKFIRLVPYPVMLGFVNGLAIVIFLAQLGQFKVLNDAGEWQWMQGSAMYIMLGLVALTMAIIYLLPRLTKAVPASLVAIIVVTVLVHALNLEARTVIDFVRDLLPADQKATATLAGELPSFAIPMVPFTMDTLMIILPTSIILCLVGLIESLLTLSLIDEMTDTRGHGNKECVGQGVANTVNGFFGGMGGCAMIGQSMININSGGRGRLSGISAALVLLGFILFAAPLIEMIPLAALVGVMFVVVIATFEWASFRIIRGVNREDAFVLFLVTGVTVIADLAIAVVVGVIVSALVFAWKHARHIEVHSHIDNDGWKVYELKGPLFFGSITHFKDQFDVANDPQDVVIDFDNSRIWDSSGIDALDNLADKYEQQGKKLHIRHISSDCRALLKKANKFVEINVVEDPRYKVASDQLG</sequence>
<dbReference type="PANTHER" id="PTHR43310">
    <property type="entry name" value="SULFATE TRANSPORTER YBAR-RELATED"/>
    <property type="match status" value="1"/>
</dbReference>
<dbReference type="GO" id="GO:0016020">
    <property type="term" value="C:membrane"/>
    <property type="evidence" value="ECO:0007669"/>
    <property type="project" value="UniProtKB-SubCell"/>
</dbReference>
<organism evidence="7 8">
    <name type="scientific">Salinimonas marina</name>
    <dbReference type="NCBI Taxonomy" id="2785918"/>
    <lineage>
        <taxon>Bacteria</taxon>
        <taxon>Pseudomonadati</taxon>
        <taxon>Pseudomonadota</taxon>
        <taxon>Gammaproteobacteria</taxon>
        <taxon>Alteromonadales</taxon>
        <taxon>Alteromonadaceae</taxon>
        <taxon>Alteromonas/Salinimonas group</taxon>
        <taxon>Salinimonas</taxon>
    </lineage>
</organism>
<keyword evidence="3 5" id="KW-1133">Transmembrane helix</keyword>
<dbReference type="InterPro" id="IPR052706">
    <property type="entry name" value="Membrane-Transporter-like"/>
</dbReference>
<evidence type="ECO:0000256" key="4">
    <source>
        <dbReference type="ARBA" id="ARBA00023136"/>
    </source>
</evidence>
<dbReference type="EMBL" id="CP064795">
    <property type="protein sequence ID" value="QPG05274.1"/>
    <property type="molecule type" value="Genomic_DNA"/>
</dbReference>
<evidence type="ECO:0000313" key="7">
    <source>
        <dbReference type="EMBL" id="QPG05274.1"/>
    </source>
</evidence>
<feature type="transmembrane region" description="Helical" evidence="5">
    <location>
        <begin position="342"/>
        <end position="361"/>
    </location>
</feature>
<reference evidence="7 8" key="1">
    <citation type="submission" date="2020-11" db="EMBL/GenBank/DDBJ databases">
        <title>Complete genome sequence for Salinimonas sp. strain G2-b.</title>
        <authorList>
            <person name="Park S.-J."/>
        </authorList>
    </citation>
    <scope>NUCLEOTIDE SEQUENCE [LARGE SCALE GENOMIC DNA]</scope>
    <source>
        <strain evidence="7 8">G2-b</strain>
    </source>
</reference>
<name>A0A7S9DWI5_9ALTE</name>
<proteinExistence type="predicted"/>
<dbReference type="Proteomes" id="UP000595095">
    <property type="component" value="Chromosome"/>
</dbReference>
<evidence type="ECO:0000256" key="2">
    <source>
        <dbReference type="ARBA" id="ARBA00022692"/>
    </source>
</evidence>
<feature type="domain" description="STAS" evidence="6">
    <location>
        <begin position="419"/>
        <end position="500"/>
    </location>
</feature>
<gene>
    <name evidence="7" type="ORF">IT774_14325</name>
</gene>
<dbReference type="PROSITE" id="PS50801">
    <property type="entry name" value="STAS"/>
    <property type="match status" value="1"/>
</dbReference>
<dbReference type="SUPFAM" id="SSF52091">
    <property type="entry name" value="SpoIIaa-like"/>
    <property type="match status" value="1"/>
</dbReference>
<dbReference type="Pfam" id="PF00916">
    <property type="entry name" value="Sulfate_transp"/>
    <property type="match status" value="1"/>
</dbReference>
<comment type="subcellular location">
    <subcellularLocation>
        <location evidence="1">Membrane</location>
        <topology evidence="1">Multi-pass membrane protein</topology>
    </subcellularLocation>
</comment>
<dbReference type="RefSeq" id="WP_195810364.1">
    <property type="nucleotide sequence ID" value="NZ_CP064795.1"/>
</dbReference>
<feature type="transmembrane region" description="Helical" evidence="5">
    <location>
        <begin position="179"/>
        <end position="196"/>
    </location>
</feature>
<feature type="transmembrane region" description="Helical" evidence="5">
    <location>
        <begin position="153"/>
        <end position="172"/>
    </location>
</feature>
<evidence type="ECO:0000256" key="1">
    <source>
        <dbReference type="ARBA" id="ARBA00004141"/>
    </source>
</evidence>
<dbReference type="InterPro" id="IPR036513">
    <property type="entry name" value="STAS_dom_sf"/>
</dbReference>
<keyword evidence="8" id="KW-1185">Reference proteome</keyword>
<evidence type="ECO:0000313" key="8">
    <source>
        <dbReference type="Proteomes" id="UP000595095"/>
    </source>
</evidence>
<dbReference type="AlphaFoldDB" id="A0A7S9DWI5"/>
<accession>A0A7S9DWI5</accession>
<dbReference type="InterPro" id="IPR011547">
    <property type="entry name" value="SLC26A/SulP_dom"/>
</dbReference>
<evidence type="ECO:0000256" key="3">
    <source>
        <dbReference type="ARBA" id="ARBA00022989"/>
    </source>
</evidence>
<evidence type="ECO:0000259" key="6">
    <source>
        <dbReference type="PROSITE" id="PS50801"/>
    </source>
</evidence>
<feature type="transmembrane region" description="Helical" evidence="5">
    <location>
        <begin position="87"/>
        <end position="107"/>
    </location>
</feature>
<dbReference type="InterPro" id="IPR002645">
    <property type="entry name" value="STAS_dom"/>
</dbReference>
<feature type="transmembrane region" description="Helical" evidence="5">
    <location>
        <begin position="114"/>
        <end position="133"/>
    </location>
</feature>
<feature type="transmembrane region" description="Helical" evidence="5">
    <location>
        <begin position="373"/>
        <end position="404"/>
    </location>
</feature>
<dbReference type="Pfam" id="PF01740">
    <property type="entry name" value="STAS"/>
    <property type="match status" value="1"/>
</dbReference>
<dbReference type="Gene3D" id="3.30.750.24">
    <property type="entry name" value="STAS domain"/>
    <property type="match status" value="1"/>
</dbReference>
<dbReference type="KEGG" id="smaa:IT774_14325"/>